<comment type="caution">
    <text evidence="3">The sequence shown here is derived from an EMBL/GenBank/DDBJ whole genome shotgun (WGS) entry which is preliminary data.</text>
</comment>
<accession>A0ABV1NU23</accession>
<feature type="domain" description="Methylmalonyl-CoA mutase alpha/beta chain catalytic" evidence="2">
    <location>
        <begin position="136"/>
        <end position="467"/>
    </location>
</feature>
<dbReference type="PANTHER" id="PTHR48101:SF4">
    <property type="entry name" value="METHYLMALONYL-COA MUTASE, MITOCHONDRIAL"/>
    <property type="match status" value="1"/>
</dbReference>
<dbReference type="Pfam" id="PF01642">
    <property type="entry name" value="MM_CoA_mutase"/>
    <property type="match status" value="1"/>
</dbReference>
<sequence length="616" mass="64239">MTEVEGGLDEPAELEPEQGALDLADAGDRWDRADWERAAAGVLRKARRLGEDDPDALVWERLTRTTLDDIAVTPLGTSDLLDGLRTEGRPQRAGDWDVRAHLDLPAGAEARAANETLLVDLEGGVTSLWLCAAPDADLATALDGVLLDLAPVVLEARGDATDQQALAENFLDHAGERDLAAGTNLGADPLGAALRHGTGPAGDPAGEVDLAPLVAVARAAHERGLLGVVVDATAVHDRGASDAQELGWSMAVAAAYLRALTGAGLTVAQAAGLLEVRYAATDDQFATIAKLRAARRLWARVLELSGVTDEERLRLAQRQHVVTSRPMMSRYDPYVNMLRTTVAAFAAGVGGAEAVTVLPFDSPLGRPEALGRRIARNTSALLVDEAHVAHVADPAGGSYAVEKLTDDLAVAGWAELGRTEEVGGAAAALADGSLLARVARTVERRDDEVARRQRPLTGLTEFPQVDEVLPEREPVTPDSASGWVGVRPYGAAFEALRDDPPTARAFLATLGPVASHTARATFATNLLAAGGVGVDVAGATADVDALLSAYDGQRVAVLAGSDATYAAWGTAAARALREAGARHVVVAGKPLDGTDDACALGVDALSFLTRTREQLA</sequence>
<evidence type="ECO:0000313" key="3">
    <source>
        <dbReference type="EMBL" id="MEQ7846006.1"/>
    </source>
</evidence>
<reference evidence="3 4" key="1">
    <citation type="submission" date="2024-02" db="EMBL/GenBank/DDBJ databases">
        <title>Full genome sequence of Nocardioides kribbensis.</title>
        <authorList>
            <person name="Poletto B.L."/>
            <person name="Silva G."/>
            <person name="Galante D."/>
            <person name="Campos K.R."/>
            <person name="Santos M.B.N."/>
            <person name="Sacchi C.T."/>
        </authorList>
    </citation>
    <scope>NUCLEOTIDE SEQUENCE [LARGE SCALE GENOMIC DNA]</scope>
    <source>
        <strain evidence="3 4">O4R</strain>
    </source>
</reference>
<proteinExistence type="predicted"/>
<dbReference type="Proteomes" id="UP001482520">
    <property type="component" value="Unassembled WGS sequence"/>
</dbReference>
<gene>
    <name evidence="3" type="ORF">V6R90_01855</name>
</gene>
<dbReference type="SUPFAM" id="SSF51703">
    <property type="entry name" value="Cobalamin (vitamin B12)-dependent enzymes"/>
    <property type="match status" value="1"/>
</dbReference>
<dbReference type="RefSeq" id="WP_349803622.1">
    <property type="nucleotide sequence ID" value="NZ_JBEGDP010000001.1"/>
</dbReference>
<comment type="subunit">
    <text evidence="1">Heterodimer of an alpha and a beta chain.</text>
</comment>
<dbReference type="PANTHER" id="PTHR48101">
    <property type="entry name" value="METHYLMALONYL-COA MUTASE, MITOCHONDRIAL-RELATED"/>
    <property type="match status" value="1"/>
</dbReference>
<dbReference type="Gene3D" id="3.40.50.280">
    <property type="entry name" value="Cobalamin-binding domain"/>
    <property type="match status" value="1"/>
</dbReference>
<name>A0ABV1NU23_9ACTN</name>
<dbReference type="Gene3D" id="3.20.20.240">
    <property type="entry name" value="Methylmalonyl-CoA mutase"/>
    <property type="match status" value="1"/>
</dbReference>
<organism evidence="3 4">
    <name type="scientific">Nocardioides kribbensis</name>
    <dbReference type="NCBI Taxonomy" id="305517"/>
    <lineage>
        <taxon>Bacteria</taxon>
        <taxon>Bacillati</taxon>
        <taxon>Actinomycetota</taxon>
        <taxon>Actinomycetes</taxon>
        <taxon>Propionibacteriales</taxon>
        <taxon>Nocardioidaceae</taxon>
        <taxon>Nocardioides</taxon>
    </lineage>
</organism>
<dbReference type="InterPro" id="IPR006099">
    <property type="entry name" value="MeMalonylCoA_mutase_a/b_cat"/>
</dbReference>
<evidence type="ECO:0000313" key="4">
    <source>
        <dbReference type="Proteomes" id="UP001482520"/>
    </source>
</evidence>
<dbReference type="EMBL" id="JBEGDP010000001">
    <property type="protein sequence ID" value="MEQ7846006.1"/>
    <property type="molecule type" value="Genomic_DNA"/>
</dbReference>
<evidence type="ECO:0000259" key="2">
    <source>
        <dbReference type="Pfam" id="PF01642"/>
    </source>
</evidence>
<keyword evidence="4" id="KW-1185">Reference proteome</keyword>
<protein>
    <submittedName>
        <fullName evidence="3">Methylmalonyl-CoA mutase family protein</fullName>
    </submittedName>
</protein>
<dbReference type="InterPro" id="IPR016176">
    <property type="entry name" value="Cbl-dep_enz_cat"/>
</dbReference>
<evidence type="ECO:0000256" key="1">
    <source>
        <dbReference type="ARBA" id="ARBA00011870"/>
    </source>
</evidence>